<evidence type="ECO:0000256" key="1">
    <source>
        <dbReference type="ARBA" id="ARBA00022679"/>
    </source>
</evidence>
<dbReference type="InterPro" id="IPR050482">
    <property type="entry name" value="Sensor_HK_TwoCompSys"/>
</dbReference>
<evidence type="ECO:0000256" key="3">
    <source>
        <dbReference type="ARBA" id="ARBA00023012"/>
    </source>
</evidence>
<feature type="transmembrane region" description="Helical" evidence="4">
    <location>
        <begin position="79"/>
        <end position="97"/>
    </location>
</feature>
<keyword evidence="3" id="KW-0902">Two-component regulatory system</keyword>
<dbReference type="InterPro" id="IPR036890">
    <property type="entry name" value="HATPase_C_sf"/>
</dbReference>
<gene>
    <name evidence="6" type="ORF">BJY24_004270</name>
</gene>
<feature type="transmembrane region" description="Helical" evidence="4">
    <location>
        <begin position="18"/>
        <end position="35"/>
    </location>
</feature>
<proteinExistence type="predicted"/>
<keyword evidence="2 6" id="KW-0418">Kinase</keyword>
<evidence type="ECO:0000259" key="5">
    <source>
        <dbReference type="SMART" id="SM00387"/>
    </source>
</evidence>
<dbReference type="AlphaFoldDB" id="A0A7W9PGQ2"/>
<keyword evidence="4" id="KW-1133">Transmembrane helix</keyword>
<dbReference type="SUPFAM" id="SSF55874">
    <property type="entry name" value="ATPase domain of HSP90 chaperone/DNA topoisomerase II/histidine kinase"/>
    <property type="match status" value="1"/>
</dbReference>
<reference evidence="6 7" key="1">
    <citation type="submission" date="2020-08" db="EMBL/GenBank/DDBJ databases">
        <title>Sequencing the genomes of 1000 actinobacteria strains.</title>
        <authorList>
            <person name="Klenk H.-P."/>
        </authorList>
    </citation>
    <scope>NUCLEOTIDE SEQUENCE [LARGE SCALE GENOMIC DNA]</scope>
    <source>
        <strain evidence="6 7">DSM 43582</strain>
    </source>
</reference>
<keyword evidence="1" id="KW-0808">Transferase</keyword>
<dbReference type="Proteomes" id="UP000540412">
    <property type="component" value="Unassembled WGS sequence"/>
</dbReference>
<accession>A0A7W9PGQ2</accession>
<feature type="transmembrane region" description="Helical" evidence="4">
    <location>
        <begin position="47"/>
        <end position="67"/>
    </location>
</feature>
<evidence type="ECO:0000313" key="7">
    <source>
        <dbReference type="Proteomes" id="UP000540412"/>
    </source>
</evidence>
<feature type="transmembrane region" description="Helical" evidence="4">
    <location>
        <begin position="541"/>
        <end position="561"/>
    </location>
</feature>
<dbReference type="InterPro" id="IPR003594">
    <property type="entry name" value="HATPase_dom"/>
</dbReference>
<feature type="transmembrane region" description="Helical" evidence="4">
    <location>
        <begin position="463"/>
        <end position="483"/>
    </location>
</feature>
<dbReference type="Gene3D" id="3.30.565.10">
    <property type="entry name" value="Histidine kinase-like ATPase, C-terminal domain"/>
    <property type="match status" value="1"/>
</dbReference>
<dbReference type="SMART" id="SM00387">
    <property type="entry name" value="HATPase_c"/>
    <property type="match status" value="1"/>
</dbReference>
<name>A0A7W9PGQ2_9NOCA</name>
<feature type="transmembrane region" description="Helical" evidence="4">
    <location>
        <begin position="436"/>
        <end position="456"/>
    </location>
</feature>
<keyword evidence="7" id="KW-1185">Reference proteome</keyword>
<evidence type="ECO:0000256" key="4">
    <source>
        <dbReference type="SAM" id="Phobius"/>
    </source>
</evidence>
<dbReference type="CDD" id="cd16917">
    <property type="entry name" value="HATPase_UhpB-NarQ-NarX-like"/>
    <property type="match status" value="1"/>
</dbReference>
<feature type="transmembrane region" description="Helical" evidence="4">
    <location>
        <begin position="515"/>
        <end position="535"/>
    </location>
</feature>
<feature type="transmembrane region" description="Helical" evidence="4">
    <location>
        <begin position="159"/>
        <end position="177"/>
    </location>
</feature>
<feature type="domain" description="Histidine kinase/HSP90-like ATPase" evidence="5">
    <location>
        <begin position="297"/>
        <end position="391"/>
    </location>
</feature>
<dbReference type="PANTHER" id="PTHR24421:SF61">
    <property type="entry name" value="OXYGEN SENSOR HISTIDINE KINASE NREB"/>
    <property type="match status" value="1"/>
</dbReference>
<sequence length="731" mass="79526">MLLSERNYVDDTTRVTRLIARFVSLGYIIYLPLLFKDIRSNAESLYSWWTPAAVAVVFIPPVALFVLSYRESIAAIHRVAWVIPPLYLLAACTWFLAWSGNLLASPPWMSAIPALAAMAGAIVWKPRWTIVYLFVLVSTVQYQGQYRAPEIRSPLLSDWTFSCGFSLMYVAGTLMMMHTARVLDSTRAASYAAAAQTEILRKHESDSTEMRSFVHDGVIFGLTMAAELGGDKVRSFAEDILADLDQDIEIIGEESSTELLSLRETVERIEDTVHRFDPEVEIVTVGSGASEPWFETRVVHAIRMGVGEAVRNSLRHGGSGARRTVRVDPNGNGLTVVVKDDGVGFDPATVEEGIGLGQMKRRMARLRGGDVDIWSARGSGTTVSLRWQEPDTTALEEVADVRALLGMSSRQAMVVAGFFYIGVVALAVEATTAGMWWQTVVSLMMLAVAVCGILWLPGDPLPAAGAAGMMILGPTALGVVLLSPPYIASIHQLWVASGFTAVATFMCVRGRTLMAWIMITATVVIAGIWSTLAGVGPGYGISYSVINFGPTAMAVMFALTIRPAAKEIYRLRKAAIHEHAKAEVAATAIDANNAQLRELARKARPLLERVSSPAPLTREERDLCGNLAQELRDHLRAIGLVHPLVDPASAAARDRGVEVIMLDDDGMNNIDETIRHEVLRAIAGELNSTKNGRIAVRIVPPGRSKLATVVAYTNSTVRRVELDVTGRATVM</sequence>
<evidence type="ECO:0000256" key="2">
    <source>
        <dbReference type="ARBA" id="ARBA00022777"/>
    </source>
</evidence>
<dbReference type="GO" id="GO:0000160">
    <property type="term" value="P:phosphorelay signal transduction system"/>
    <property type="evidence" value="ECO:0007669"/>
    <property type="project" value="UniProtKB-KW"/>
</dbReference>
<keyword evidence="4" id="KW-0812">Transmembrane</keyword>
<protein>
    <submittedName>
        <fullName evidence="6">Two-component sensor histidine kinase</fullName>
    </submittedName>
</protein>
<dbReference type="PANTHER" id="PTHR24421">
    <property type="entry name" value="NITRATE/NITRITE SENSOR PROTEIN NARX-RELATED"/>
    <property type="match status" value="1"/>
</dbReference>
<dbReference type="Pfam" id="PF02518">
    <property type="entry name" value="HATPase_c"/>
    <property type="match status" value="1"/>
</dbReference>
<evidence type="ECO:0000313" key="6">
    <source>
        <dbReference type="EMBL" id="MBB5915358.1"/>
    </source>
</evidence>
<feature type="transmembrane region" description="Helical" evidence="4">
    <location>
        <begin position="412"/>
        <end position="430"/>
    </location>
</feature>
<organism evidence="6 7">
    <name type="scientific">Nocardia transvalensis</name>
    <dbReference type="NCBI Taxonomy" id="37333"/>
    <lineage>
        <taxon>Bacteria</taxon>
        <taxon>Bacillati</taxon>
        <taxon>Actinomycetota</taxon>
        <taxon>Actinomycetes</taxon>
        <taxon>Mycobacteriales</taxon>
        <taxon>Nocardiaceae</taxon>
        <taxon>Nocardia</taxon>
    </lineage>
</organism>
<dbReference type="RefSeq" id="WP_157185542.1">
    <property type="nucleotide sequence ID" value="NZ_JACHIT010000002.1"/>
</dbReference>
<comment type="caution">
    <text evidence="6">The sequence shown here is derived from an EMBL/GenBank/DDBJ whole genome shotgun (WGS) entry which is preliminary data.</text>
</comment>
<keyword evidence="4" id="KW-0472">Membrane</keyword>
<dbReference type="GO" id="GO:0016301">
    <property type="term" value="F:kinase activity"/>
    <property type="evidence" value="ECO:0007669"/>
    <property type="project" value="UniProtKB-KW"/>
</dbReference>
<dbReference type="EMBL" id="JACHIT010000002">
    <property type="protein sequence ID" value="MBB5915358.1"/>
    <property type="molecule type" value="Genomic_DNA"/>
</dbReference>